<organism evidence="1 2">
    <name type="scientific">Burkholderia ambifaria IOP40-10</name>
    <dbReference type="NCBI Taxonomy" id="396596"/>
    <lineage>
        <taxon>Bacteria</taxon>
        <taxon>Pseudomonadati</taxon>
        <taxon>Pseudomonadota</taxon>
        <taxon>Betaproteobacteria</taxon>
        <taxon>Burkholderiales</taxon>
        <taxon>Burkholderiaceae</taxon>
        <taxon>Burkholderia</taxon>
        <taxon>Burkholderia cepacia complex</taxon>
    </lineage>
</organism>
<evidence type="ECO:0000313" key="1">
    <source>
        <dbReference type="EMBL" id="EDT01286.1"/>
    </source>
</evidence>
<name>B1FMD2_9BURK</name>
<dbReference type="RefSeq" id="WP_006754339.1">
    <property type="nucleotide sequence ID" value="NZ_ABLC01000194.1"/>
</dbReference>
<evidence type="ECO:0000313" key="2">
    <source>
        <dbReference type="Proteomes" id="UP000005463"/>
    </source>
</evidence>
<dbReference type="AlphaFoldDB" id="B1FMD2"/>
<protein>
    <submittedName>
        <fullName evidence="1">Putative secreted protein</fullName>
    </submittedName>
</protein>
<reference evidence="1 2" key="1">
    <citation type="submission" date="2008-03" db="EMBL/GenBank/DDBJ databases">
        <title>Sequencing of the draft genome and assembly of Burkholderia ambifaria IOP40-10.</title>
        <authorList>
            <consortium name="US DOE Joint Genome Institute (JGI-PGF)"/>
            <person name="Copeland A."/>
            <person name="Lucas S."/>
            <person name="Lapidus A."/>
            <person name="Glavina del Rio T."/>
            <person name="Dalin E."/>
            <person name="Tice H."/>
            <person name="Bruce D."/>
            <person name="Goodwin L."/>
            <person name="Pitluck S."/>
            <person name="Larimer F."/>
            <person name="Land M.L."/>
            <person name="Hauser L."/>
            <person name="Tiedje J."/>
            <person name="Richardson P."/>
        </authorList>
    </citation>
    <scope>NUCLEOTIDE SEQUENCE [LARGE SCALE GENOMIC DNA]</scope>
    <source>
        <strain evidence="1 2">IOP40-10</strain>
    </source>
</reference>
<dbReference type="PROSITE" id="PS51257">
    <property type="entry name" value="PROKAR_LIPOPROTEIN"/>
    <property type="match status" value="1"/>
</dbReference>
<accession>B1FMD2</accession>
<proteinExistence type="predicted"/>
<comment type="caution">
    <text evidence="1">The sequence shown here is derived from an EMBL/GenBank/DDBJ whole genome shotgun (WGS) entry which is preliminary data.</text>
</comment>
<dbReference type="PATRIC" id="fig|396596.7.peg.2152"/>
<gene>
    <name evidence="1" type="ORF">BamIOP4010DRAFT_5193</name>
</gene>
<dbReference type="EMBL" id="ABLC01000194">
    <property type="protein sequence ID" value="EDT01286.1"/>
    <property type="molecule type" value="Genomic_DNA"/>
</dbReference>
<sequence>MKTTPIAVCCGLLLAACGSQKDASKENFAKAINKHLSSQCIAIDPAWPLSGEGYPVSIEMEGPGQFRPQMEVDKRNRDATRKYDALVQAGVLTERSGTKRIVPLYGSGGPKDVPAKLYDLTDTGKKAQAAMGGKGTALCVGHYKVDMILSFTQPASAFNAIVSEVSYGFSPDDVVEWAKSSEVLHAFPSLQQALGVPRRGRTTVLLTSDGWVEGSEFGK</sequence>
<dbReference type="Proteomes" id="UP000005463">
    <property type="component" value="Unassembled WGS sequence"/>
</dbReference>